<evidence type="ECO:0000256" key="14">
    <source>
        <dbReference type="ARBA" id="ARBA00023157"/>
    </source>
</evidence>
<dbReference type="GO" id="GO:0005737">
    <property type="term" value="C:cytoplasm"/>
    <property type="evidence" value="ECO:0007669"/>
    <property type="project" value="TreeGrafter"/>
</dbReference>
<evidence type="ECO:0000256" key="20">
    <source>
        <dbReference type="RuleBase" id="RU364040"/>
    </source>
</evidence>
<dbReference type="EMBL" id="MK670958">
    <property type="protein sequence ID" value="QEV86802.1"/>
    <property type="molecule type" value="mRNA"/>
</dbReference>
<keyword evidence="12 20" id="KW-0482">Metalloprotease</keyword>
<keyword evidence="10 20" id="KW-0378">Hydrolase</keyword>
<feature type="binding site" evidence="18">
    <location>
        <position position="361"/>
    </location>
    <ligand>
        <name>Zn(2+)</name>
        <dbReference type="ChEBI" id="CHEBI:29105"/>
        <note>catalytic</note>
    </ligand>
</feature>
<evidence type="ECO:0000256" key="16">
    <source>
        <dbReference type="ARBA" id="ARBA00023288"/>
    </source>
</evidence>
<evidence type="ECO:0000256" key="4">
    <source>
        <dbReference type="ARBA" id="ARBA00022438"/>
    </source>
</evidence>
<feature type="chain" id="PRO_5023942711" description="Aminopeptidase" evidence="21">
    <location>
        <begin position="20"/>
        <end position="936"/>
    </location>
</feature>
<dbReference type="Gene3D" id="1.10.390.10">
    <property type="entry name" value="Neutral Protease Domain 2"/>
    <property type="match status" value="1"/>
</dbReference>
<evidence type="ECO:0000256" key="6">
    <source>
        <dbReference type="ARBA" id="ARBA00022622"/>
    </source>
</evidence>
<dbReference type="InterPro" id="IPR024571">
    <property type="entry name" value="ERAP1-like_C_dom"/>
</dbReference>
<comment type="catalytic activity">
    <reaction evidence="1">
        <text>Release of an N-terminal amino acid, Xaa-|-Yaa- from a peptide, amide or arylamide. Xaa is preferably Ala, but may be most amino acids including Pro (slow action). When a terminal hydrophobic residue is followed by a prolyl residue, the two may be released as an intact Xaa-Pro dipeptide.</text>
        <dbReference type="EC" id="3.4.11.2"/>
    </reaction>
</comment>
<dbReference type="InterPro" id="IPR001930">
    <property type="entry name" value="Peptidase_M1"/>
</dbReference>
<proteinExistence type="evidence at transcript level"/>
<evidence type="ECO:0000256" key="17">
    <source>
        <dbReference type="PIRSR" id="PIRSR634016-1"/>
    </source>
</evidence>
<comment type="similarity">
    <text evidence="3 20">Belongs to the peptidase M1 family.</text>
</comment>
<keyword evidence="7 20" id="KW-0645">Protease</keyword>
<keyword evidence="13" id="KW-0472">Membrane</keyword>
<dbReference type="Gene3D" id="2.60.40.1730">
    <property type="entry name" value="tricorn interacting facor f3 domain"/>
    <property type="match status" value="1"/>
</dbReference>
<dbReference type="GO" id="GO:0005886">
    <property type="term" value="C:plasma membrane"/>
    <property type="evidence" value="ECO:0007669"/>
    <property type="project" value="UniProtKB-SubCell"/>
</dbReference>
<dbReference type="InterPro" id="IPR042097">
    <property type="entry name" value="Aminopeptidase_N-like_N_sf"/>
</dbReference>
<dbReference type="Gene3D" id="1.25.50.20">
    <property type="match status" value="1"/>
</dbReference>
<evidence type="ECO:0000256" key="10">
    <source>
        <dbReference type="ARBA" id="ARBA00022801"/>
    </source>
</evidence>
<dbReference type="InterPro" id="IPR034016">
    <property type="entry name" value="M1_APN-typ"/>
</dbReference>
<dbReference type="PANTHER" id="PTHR11533">
    <property type="entry name" value="PROTEASE M1 ZINC METALLOPROTEASE"/>
    <property type="match status" value="1"/>
</dbReference>
<feature type="domain" description="ERAP1-like C-terminal" evidence="23">
    <location>
        <begin position="571"/>
        <end position="874"/>
    </location>
</feature>
<dbReference type="OrthoDB" id="10031169at2759"/>
<dbReference type="SUPFAM" id="SSF63737">
    <property type="entry name" value="Leukotriene A4 hydrolase N-terminal domain"/>
    <property type="match status" value="1"/>
</dbReference>
<dbReference type="GO" id="GO:0006508">
    <property type="term" value="P:proteolysis"/>
    <property type="evidence" value="ECO:0007669"/>
    <property type="project" value="UniProtKB-KW"/>
</dbReference>
<dbReference type="FunFam" id="2.60.40.1910:FF:000008">
    <property type="entry name" value="Aminopeptidase"/>
    <property type="match status" value="1"/>
</dbReference>
<dbReference type="AlphaFoldDB" id="A0A5J6KHI5"/>
<feature type="active site" description="Proton acceptor" evidence="17">
    <location>
        <position position="339"/>
    </location>
</feature>
<evidence type="ECO:0000256" key="3">
    <source>
        <dbReference type="ARBA" id="ARBA00010136"/>
    </source>
</evidence>
<keyword evidence="14" id="KW-1015">Disulfide bond</keyword>
<comment type="cofactor">
    <cofactor evidence="18 20">
        <name>Zn(2+)</name>
        <dbReference type="ChEBI" id="CHEBI:29105"/>
    </cofactor>
    <text evidence="18 20">Binds 1 zinc ion per subunit.</text>
</comment>
<comment type="subcellular location">
    <subcellularLocation>
        <location evidence="2">Cell membrane</location>
        <topology evidence="2">Lipid-anchor</topology>
        <topology evidence="2">GPI-anchor</topology>
    </subcellularLocation>
</comment>
<evidence type="ECO:0000313" key="25">
    <source>
        <dbReference type="EMBL" id="QEV86802.1"/>
    </source>
</evidence>
<dbReference type="GO" id="GO:0016285">
    <property type="term" value="F:alanyl aminopeptidase activity"/>
    <property type="evidence" value="ECO:0007669"/>
    <property type="project" value="UniProtKB-EC"/>
</dbReference>
<dbReference type="PANTHER" id="PTHR11533:SF290">
    <property type="entry name" value="AMINOPEPTIDASE"/>
    <property type="match status" value="1"/>
</dbReference>
<feature type="binding site" evidence="18">
    <location>
        <position position="342"/>
    </location>
    <ligand>
        <name>Zn(2+)</name>
        <dbReference type="ChEBI" id="CHEBI:29105"/>
        <note>catalytic</note>
    </ligand>
</feature>
<evidence type="ECO:0000259" key="22">
    <source>
        <dbReference type="Pfam" id="PF01433"/>
    </source>
</evidence>
<dbReference type="GO" id="GO:0043171">
    <property type="term" value="P:peptide catabolic process"/>
    <property type="evidence" value="ECO:0007669"/>
    <property type="project" value="TreeGrafter"/>
</dbReference>
<dbReference type="GO" id="GO:0008270">
    <property type="term" value="F:zinc ion binding"/>
    <property type="evidence" value="ECO:0007669"/>
    <property type="project" value="UniProtKB-UniRule"/>
</dbReference>
<dbReference type="GO" id="GO:0070006">
    <property type="term" value="F:metalloaminopeptidase activity"/>
    <property type="evidence" value="ECO:0007669"/>
    <property type="project" value="TreeGrafter"/>
</dbReference>
<evidence type="ECO:0000256" key="18">
    <source>
        <dbReference type="PIRSR" id="PIRSR634016-3"/>
    </source>
</evidence>
<dbReference type="FunFam" id="1.25.50.20:FF:000001">
    <property type="entry name" value="Aminopeptidase"/>
    <property type="match status" value="1"/>
</dbReference>
<dbReference type="InterPro" id="IPR045357">
    <property type="entry name" value="Aminopeptidase_N-like_N"/>
</dbReference>
<dbReference type="CDD" id="cd09601">
    <property type="entry name" value="M1_APN-Q_like"/>
    <property type="match status" value="1"/>
</dbReference>
<evidence type="ECO:0000256" key="2">
    <source>
        <dbReference type="ARBA" id="ARBA00004609"/>
    </source>
</evidence>
<dbReference type="GO" id="GO:0005615">
    <property type="term" value="C:extracellular space"/>
    <property type="evidence" value="ECO:0007669"/>
    <property type="project" value="TreeGrafter"/>
</dbReference>
<feature type="binding site" evidence="18">
    <location>
        <position position="338"/>
    </location>
    <ligand>
        <name>Zn(2+)</name>
        <dbReference type="ChEBI" id="CHEBI:29105"/>
        <note>catalytic</note>
    </ligand>
</feature>
<reference evidence="25" key="1">
    <citation type="submission" date="2019-03" db="EMBL/GenBank/DDBJ databases">
        <authorList>
            <person name="Yang P."/>
        </authorList>
    </citation>
    <scope>NUCLEOTIDE SEQUENCE</scope>
</reference>
<dbReference type="SUPFAM" id="SSF55486">
    <property type="entry name" value="Metalloproteases ('zincins'), catalytic domain"/>
    <property type="match status" value="1"/>
</dbReference>
<keyword evidence="6" id="KW-0336">GPI-anchor</keyword>
<dbReference type="Gene3D" id="2.60.40.1910">
    <property type="match status" value="1"/>
</dbReference>
<dbReference type="InterPro" id="IPR027268">
    <property type="entry name" value="Peptidase_M4/M1_CTD_sf"/>
</dbReference>
<evidence type="ECO:0000256" key="1">
    <source>
        <dbReference type="ARBA" id="ARBA00000098"/>
    </source>
</evidence>
<protein>
    <recommendedName>
        <fullName evidence="20">Aminopeptidase</fullName>
        <ecNumber evidence="20">3.4.11.-</ecNumber>
    </recommendedName>
</protein>
<keyword evidence="4 20" id="KW-0031">Aminopeptidase</keyword>
<evidence type="ECO:0000256" key="21">
    <source>
        <dbReference type="SAM" id="SignalP"/>
    </source>
</evidence>
<feature type="domain" description="Aminopeptidase N-like N-terminal" evidence="24">
    <location>
        <begin position="40"/>
        <end position="229"/>
    </location>
</feature>
<dbReference type="GO" id="GO:0098552">
    <property type="term" value="C:side of membrane"/>
    <property type="evidence" value="ECO:0007669"/>
    <property type="project" value="UniProtKB-KW"/>
</dbReference>
<organism evidence="25">
    <name type="scientific">Chilo suppressalis</name>
    <name type="common">Asiatic rice borer moth</name>
    <dbReference type="NCBI Taxonomy" id="168631"/>
    <lineage>
        <taxon>Eukaryota</taxon>
        <taxon>Metazoa</taxon>
        <taxon>Ecdysozoa</taxon>
        <taxon>Arthropoda</taxon>
        <taxon>Hexapoda</taxon>
        <taxon>Insecta</taxon>
        <taxon>Pterygota</taxon>
        <taxon>Neoptera</taxon>
        <taxon>Endopterygota</taxon>
        <taxon>Lepidoptera</taxon>
        <taxon>Glossata</taxon>
        <taxon>Ditrysia</taxon>
        <taxon>Pyraloidea</taxon>
        <taxon>Crambidae</taxon>
        <taxon>Crambinae</taxon>
        <taxon>Chilo</taxon>
    </lineage>
</organism>
<dbReference type="PRINTS" id="PR00756">
    <property type="entry name" value="ALADIPTASE"/>
</dbReference>
<evidence type="ECO:0000256" key="15">
    <source>
        <dbReference type="ARBA" id="ARBA00023180"/>
    </source>
</evidence>
<evidence type="ECO:0000256" key="7">
    <source>
        <dbReference type="ARBA" id="ARBA00022670"/>
    </source>
</evidence>
<dbReference type="FunFam" id="1.10.390.10:FF:000013">
    <property type="entry name" value="Aminopeptidase N"/>
    <property type="match status" value="1"/>
</dbReference>
<keyword evidence="16" id="KW-0449">Lipoprotein</keyword>
<name>A0A5J6KHI5_CHISP</name>
<feature type="signal peptide" evidence="21">
    <location>
        <begin position="1"/>
        <end position="19"/>
    </location>
</feature>
<evidence type="ECO:0000259" key="24">
    <source>
        <dbReference type="Pfam" id="PF17900"/>
    </source>
</evidence>
<evidence type="ECO:0000256" key="8">
    <source>
        <dbReference type="ARBA" id="ARBA00022723"/>
    </source>
</evidence>
<evidence type="ECO:0000256" key="9">
    <source>
        <dbReference type="ARBA" id="ARBA00022729"/>
    </source>
</evidence>
<dbReference type="Pfam" id="PF01433">
    <property type="entry name" value="Peptidase_M1"/>
    <property type="match status" value="1"/>
</dbReference>
<dbReference type="InterPro" id="IPR014782">
    <property type="entry name" value="Peptidase_M1_dom"/>
</dbReference>
<keyword evidence="15" id="KW-0325">Glycoprotein</keyword>
<keyword evidence="8 18" id="KW-0479">Metal-binding</keyword>
<evidence type="ECO:0000256" key="5">
    <source>
        <dbReference type="ARBA" id="ARBA00022475"/>
    </source>
</evidence>
<evidence type="ECO:0000259" key="23">
    <source>
        <dbReference type="Pfam" id="PF11838"/>
    </source>
</evidence>
<sequence>MYFILLAALLGSAATSVLRQGDTTNEEYAARYNLPRETTPTFYDVTLYFDPDNEAYFYGNVSIRIVPNRETSEIVLHATDITVDDIEVLTTVNNVANTNIYNDHSLATDDTHFLRINVSQPLLTGQVYIVNINYIGQYATNMFGVYISTYVENGIPRKLVTSQLQPTFARRAFPCYDEPAIKARFKTSIVAPESYTVIRTNMPEIGNATEPGGWVRHEFAVTEVMSTYLLAYLVSNFEHVSNEGNQIYRVPFKVFSRPGTTDYAAFAMDFGQRNMIALESYTEFDYVFPKLDKAAVPDFAAGAMENWGLVIYREAALLVQDGVTTTSTRQNVARIITHENMHMWFGNEVSPYSWTYTWLNEGFANFFESFATDMVLPEWRMMDQFVLNVQNVFQNDAVLSINPMTHPVFTPSQVLGTFNAVAYQKSGSVIRMIQHFMTPELFRQALAHYIRTMSRQAAQPADLYRSLQATLDNSTHSIPFTIEAVLTRWTNQGGFPVLTVTRSAPTANSLVFEQERFLTDRSLPSNDRWHVPVNVVLNTNPDFSDTRPDGWVGLNFPATSLDVRGLDGAQWYIVNKQQTGYYRVNYDEANWRALTQVMTSNHSAIHVLNRAQIIDDSFNLARNGRLSYVHPLQIATYLRNELDYIPWAAANSAFNYLDVVLSGTNVYSLFQRFLLEMSAASYERLSFDVTANEEHVTAYHRNIILDINCRNGNSACVNRSMELLAQVQNGGSIGPDIQTVVCCSSLRGGSAANFDFLWELYQGTDDSSARTTLLNALGCTANQEKRAFYLQQIIATDSPVREQDRHTIAVSVINSGSQNMDVALDFIVENFNLIQSNVQGLSGTTNILNALARRLTTTSHSQKIDDLVSRHTAVFTAGEIAAIAAIRENIAASISWSDQNLEHVESWIINYYTDSASAMTASFLILLSMLVALLNH</sequence>
<dbReference type="Pfam" id="PF17900">
    <property type="entry name" value="Peptidase_M1_N"/>
    <property type="match status" value="1"/>
</dbReference>
<evidence type="ECO:0000256" key="11">
    <source>
        <dbReference type="ARBA" id="ARBA00022833"/>
    </source>
</evidence>
<dbReference type="InterPro" id="IPR050344">
    <property type="entry name" value="Peptidase_M1_aminopeptidases"/>
</dbReference>
<keyword evidence="5" id="KW-1003">Cell membrane</keyword>
<dbReference type="GO" id="GO:0042277">
    <property type="term" value="F:peptide binding"/>
    <property type="evidence" value="ECO:0007669"/>
    <property type="project" value="TreeGrafter"/>
</dbReference>
<evidence type="ECO:0000256" key="12">
    <source>
        <dbReference type="ARBA" id="ARBA00023049"/>
    </source>
</evidence>
<keyword evidence="9 21" id="KW-0732">Signal</keyword>
<accession>A0A5J6KHI5</accession>
<feature type="domain" description="Peptidase M1 membrane alanine aminopeptidase" evidence="22">
    <location>
        <begin position="266"/>
        <end position="486"/>
    </location>
</feature>
<dbReference type="EC" id="3.4.11.-" evidence="20"/>
<feature type="site" description="Transition state stabilizer" evidence="19">
    <location>
        <position position="423"/>
    </location>
</feature>
<dbReference type="Pfam" id="PF11838">
    <property type="entry name" value="ERAP1_C"/>
    <property type="match status" value="1"/>
</dbReference>
<evidence type="ECO:0000256" key="13">
    <source>
        <dbReference type="ARBA" id="ARBA00023136"/>
    </source>
</evidence>
<evidence type="ECO:0000256" key="19">
    <source>
        <dbReference type="PIRSR" id="PIRSR634016-4"/>
    </source>
</evidence>
<keyword evidence="11 18" id="KW-0862">Zinc</keyword>